<dbReference type="Proteomes" id="UP000194632">
    <property type="component" value="Unassembled WGS sequence"/>
</dbReference>
<comment type="caution">
    <text evidence="2">The sequence shown here is derived from an EMBL/GenBank/DDBJ whole genome shotgun (WGS) entry which is preliminary data.</text>
</comment>
<dbReference type="EMBL" id="NGFO01000019">
    <property type="protein sequence ID" value="OUC77578.1"/>
    <property type="molecule type" value="Genomic_DNA"/>
</dbReference>
<dbReference type="InterPro" id="IPR032710">
    <property type="entry name" value="NTF2-like_dom_sf"/>
</dbReference>
<dbReference type="Gene3D" id="3.10.450.50">
    <property type="match status" value="1"/>
</dbReference>
<name>A0A243QAD7_9ACTN</name>
<dbReference type="Pfam" id="PF12680">
    <property type="entry name" value="SnoaL_2"/>
    <property type="match status" value="1"/>
</dbReference>
<dbReference type="STRING" id="417102.CA982_16340"/>
<feature type="domain" description="SnoaL-like" evidence="1">
    <location>
        <begin position="4"/>
        <end position="92"/>
    </location>
</feature>
<protein>
    <recommendedName>
        <fullName evidence="1">SnoaL-like domain-containing protein</fullName>
    </recommendedName>
</protein>
<dbReference type="AlphaFoldDB" id="A0A243QAD7"/>
<keyword evidence="3" id="KW-1185">Reference proteome</keyword>
<dbReference type="SUPFAM" id="SSF54427">
    <property type="entry name" value="NTF2-like"/>
    <property type="match status" value="1"/>
</dbReference>
<proteinExistence type="predicted"/>
<reference evidence="2 3" key="1">
    <citation type="submission" date="2017-05" db="EMBL/GenBank/DDBJ databases">
        <title>Biotechnological potential of actinobacteria isolated from South African environments.</title>
        <authorList>
            <person name="Le Roes-Hill M."/>
            <person name="Prins A."/>
            <person name="Durrell K.A."/>
        </authorList>
    </citation>
    <scope>NUCLEOTIDE SEQUENCE [LARGE SCALE GENOMIC DNA]</scope>
    <source>
        <strain evidence="2">BS2</strain>
    </source>
</reference>
<organism evidence="2 3">
    <name type="scientific">Gordonia lacunae</name>
    <dbReference type="NCBI Taxonomy" id="417102"/>
    <lineage>
        <taxon>Bacteria</taxon>
        <taxon>Bacillati</taxon>
        <taxon>Actinomycetota</taxon>
        <taxon>Actinomycetes</taxon>
        <taxon>Mycobacteriales</taxon>
        <taxon>Gordoniaceae</taxon>
        <taxon>Gordonia</taxon>
    </lineage>
</organism>
<gene>
    <name evidence="2" type="ORF">CA982_16340</name>
</gene>
<accession>A0A243QAD7</accession>
<dbReference type="RefSeq" id="WP_086536332.1">
    <property type="nucleotide sequence ID" value="NZ_NGFO01000019.1"/>
</dbReference>
<evidence type="ECO:0000313" key="2">
    <source>
        <dbReference type="EMBL" id="OUC77578.1"/>
    </source>
</evidence>
<dbReference type="InterPro" id="IPR037401">
    <property type="entry name" value="SnoaL-like"/>
</dbReference>
<evidence type="ECO:0000313" key="3">
    <source>
        <dbReference type="Proteomes" id="UP000194632"/>
    </source>
</evidence>
<dbReference type="OrthoDB" id="3787023at2"/>
<sequence>MTVIEKYYATVDSGRLEDAMALLAADVEFTMVLPGGENRGRGRDRMLEYLRNRPPVNRKHVVQRTAGDRDLEFAQGKVTENDSTTTGFFVGVMHLDGHGLVDRYQVTFSADFALIPEGSNPDEQEDR</sequence>
<evidence type="ECO:0000259" key="1">
    <source>
        <dbReference type="Pfam" id="PF12680"/>
    </source>
</evidence>